<evidence type="ECO:0000313" key="2">
    <source>
        <dbReference type="WBParaSite" id="jg23804"/>
    </source>
</evidence>
<proteinExistence type="predicted"/>
<evidence type="ECO:0000313" key="1">
    <source>
        <dbReference type="Proteomes" id="UP000887574"/>
    </source>
</evidence>
<dbReference type="AlphaFoldDB" id="A0A915DUH7"/>
<dbReference type="Proteomes" id="UP000887574">
    <property type="component" value="Unplaced"/>
</dbReference>
<keyword evidence="1" id="KW-1185">Reference proteome</keyword>
<organism evidence="1 2">
    <name type="scientific">Ditylenchus dipsaci</name>
    <dbReference type="NCBI Taxonomy" id="166011"/>
    <lineage>
        <taxon>Eukaryota</taxon>
        <taxon>Metazoa</taxon>
        <taxon>Ecdysozoa</taxon>
        <taxon>Nematoda</taxon>
        <taxon>Chromadorea</taxon>
        <taxon>Rhabditida</taxon>
        <taxon>Tylenchina</taxon>
        <taxon>Tylenchomorpha</taxon>
        <taxon>Sphaerularioidea</taxon>
        <taxon>Anguinidae</taxon>
        <taxon>Anguininae</taxon>
        <taxon>Ditylenchus</taxon>
    </lineage>
</organism>
<sequence>MKSVFGDTIASRRTRPYASLIVAVGPLVVFYRFHSSVCLAEIWKHCYNIKNRSIGSPRVFVSKALLKSSNMIQQQMVK</sequence>
<protein>
    <submittedName>
        <fullName evidence="2">Uncharacterized protein</fullName>
    </submittedName>
</protein>
<reference evidence="2" key="1">
    <citation type="submission" date="2022-11" db="UniProtKB">
        <authorList>
            <consortium name="WormBaseParasite"/>
        </authorList>
    </citation>
    <scope>IDENTIFICATION</scope>
</reference>
<accession>A0A915DUH7</accession>
<name>A0A915DUH7_9BILA</name>
<dbReference type="WBParaSite" id="jg23804">
    <property type="protein sequence ID" value="jg23804"/>
    <property type="gene ID" value="jg23804"/>
</dbReference>